<sequence length="72" mass="7267">MNGEDAPLTVVLGLAGAVAAPIIKSAHGGAGKVKLVNTLVDALGSPAQKRVIAVAWSRRGRGRLAKDLPDIG</sequence>
<protein>
    <submittedName>
        <fullName evidence="1">Uncharacterized protein</fullName>
    </submittedName>
</protein>
<comment type="caution">
    <text evidence="1">The sequence shown here is derived from an EMBL/GenBank/DDBJ whole genome shotgun (WGS) entry which is preliminary data.</text>
</comment>
<gene>
    <name evidence="1" type="ORF">V6N11_017195</name>
</gene>
<name>A0ABR2TXA6_9ROSI</name>
<evidence type="ECO:0000313" key="2">
    <source>
        <dbReference type="Proteomes" id="UP001396334"/>
    </source>
</evidence>
<proteinExistence type="predicted"/>
<dbReference type="EMBL" id="JBBPBN010000004">
    <property type="protein sequence ID" value="KAK9042116.1"/>
    <property type="molecule type" value="Genomic_DNA"/>
</dbReference>
<organism evidence="1 2">
    <name type="scientific">Hibiscus sabdariffa</name>
    <name type="common">roselle</name>
    <dbReference type="NCBI Taxonomy" id="183260"/>
    <lineage>
        <taxon>Eukaryota</taxon>
        <taxon>Viridiplantae</taxon>
        <taxon>Streptophyta</taxon>
        <taxon>Embryophyta</taxon>
        <taxon>Tracheophyta</taxon>
        <taxon>Spermatophyta</taxon>
        <taxon>Magnoliopsida</taxon>
        <taxon>eudicotyledons</taxon>
        <taxon>Gunneridae</taxon>
        <taxon>Pentapetalae</taxon>
        <taxon>rosids</taxon>
        <taxon>malvids</taxon>
        <taxon>Malvales</taxon>
        <taxon>Malvaceae</taxon>
        <taxon>Malvoideae</taxon>
        <taxon>Hibiscus</taxon>
    </lineage>
</organism>
<dbReference type="Proteomes" id="UP001396334">
    <property type="component" value="Unassembled WGS sequence"/>
</dbReference>
<evidence type="ECO:0000313" key="1">
    <source>
        <dbReference type="EMBL" id="KAK9042116.1"/>
    </source>
</evidence>
<accession>A0ABR2TXA6</accession>
<reference evidence="1 2" key="1">
    <citation type="journal article" date="2024" name="G3 (Bethesda)">
        <title>Genome assembly of Hibiscus sabdariffa L. provides insights into metabolisms of medicinal natural products.</title>
        <authorList>
            <person name="Kim T."/>
        </authorList>
    </citation>
    <scope>NUCLEOTIDE SEQUENCE [LARGE SCALE GENOMIC DNA]</scope>
    <source>
        <strain evidence="1">TK-2024</strain>
        <tissue evidence="1">Old leaves</tissue>
    </source>
</reference>
<keyword evidence="2" id="KW-1185">Reference proteome</keyword>